<dbReference type="Pfam" id="PF08338">
    <property type="entry name" value="DUF1731"/>
    <property type="match status" value="1"/>
</dbReference>
<dbReference type="NCBIfam" id="TIGR01777">
    <property type="entry name" value="yfcH"/>
    <property type="match status" value="1"/>
</dbReference>
<proteinExistence type="inferred from homology"/>
<dbReference type="PANTHER" id="PTHR11092:SF0">
    <property type="entry name" value="EPIMERASE FAMILY PROTEIN SDR39U1"/>
    <property type="match status" value="1"/>
</dbReference>
<evidence type="ECO:0000259" key="3">
    <source>
        <dbReference type="Pfam" id="PF08338"/>
    </source>
</evidence>
<feature type="domain" description="DUF1731" evidence="3">
    <location>
        <begin position="409"/>
        <end position="456"/>
    </location>
</feature>
<evidence type="ECO:0000259" key="2">
    <source>
        <dbReference type="Pfam" id="PF01370"/>
    </source>
</evidence>
<sequence>MSLTTSHIVDAPREDVWLWHTRPGAMARLTPPFAPLKPKQQASSLRDGTSVFTLPGGVEWVAQHQPDGFVDGAQFVDEVTTTGLSFMTRWRHTHEFTAAGETTLITDSVATRIPGPMIRPVFAYRQRQLQLDVAFARRLQGLASHQFPDAAAPTAHPLQPRRPLTVAITGASGLVGRAVASQLATLGHRVITLTRQPAADKNSRTWDPQYPHASLLDGVDALIHLAGEPIVGRFTEEHKQQLYASRVGPTRKLATLVANSSTCRVMVCASAIGIYGADRGETLLGEDAAHGDDFLATVCHDWEHATAPVAAADNHRIVNMRTGMVLAGDGGLLPLLETVVKTGVGGKLGDGNQWFSWIALDDLADLYVRAVCDANIHGPVNAVAPNPVRNETFMHTLGQVLRRPTVIPTPKWAPALLLGQQGAEELALANQHVTSTVLGHSEHTFRYCQLAAALRHELGRERLVAGS</sequence>
<evidence type="ECO:0000256" key="1">
    <source>
        <dbReference type="ARBA" id="ARBA00009353"/>
    </source>
</evidence>
<keyword evidence="5" id="KW-1185">Reference proteome</keyword>
<dbReference type="AlphaFoldDB" id="A0A3G6J762"/>
<dbReference type="OrthoDB" id="9801773at2"/>
<dbReference type="Gene3D" id="3.30.530.20">
    <property type="match status" value="1"/>
</dbReference>
<protein>
    <submittedName>
        <fullName evidence="4">Epimerase family protein</fullName>
    </submittedName>
</protein>
<dbReference type="SUPFAM" id="SSF55961">
    <property type="entry name" value="Bet v1-like"/>
    <property type="match status" value="1"/>
</dbReference>
<feature type="domain" description="NAD-dependent epimerase/dehydratase" evidence="2">
    <location>
        <begin position="166"/>
        <end position="371"/>
    </location>
</feature>
<dbReference type="PANTHER" id="PTHR11092">
    <property type="entry name" value="SUGAR NUCLEOTIDE EPIMERASE RELATED"/>
    <property type="match status" value="1"/>
</dbReference>
<dbReference type="InterPro" id="IPR036291">
    <property type="entry name" value="NAD(P)-bd_dom_sf"/>
</dbReference>
<dbReference type="EMBL" id="CP033896">
    <property type="protein sequence ID" value="AZA13662.1"/>
    <property type="molecule type" value="Genomic_DNA"/>
</dbReference>
<gene>
    <name evidence="4" type="ORF">CCHOA_06315</name>
</gene>
<dbReference type="SUPFAM" id="SSF51735">
    <property type="entry name" value="NAD(P)-binding Rossmann-fold domains"/>
    <property type="match status" value="1"/>
</dbReference>
<dbReference type="RefSeq" id="WP_123928054.1">
    <property type="nucleotide sequence ID" value="NZ_CP033896.1"/>
</dbReference>
<dbReference type="CDD" id="cd07820">
    <property type="entry name" value="SRPBCC_3"/>
    <property type="match status" value="1"/>
</dbReference>
<name>A0A3G6J762_9CORY</name>
<dbReference type="Pfam" id="PF01370">
    <property type="entry name" value="Epimerase"/>
    <property type="match status" value="1"/>
</dbReference>
<comment type="similarity">
    <text evidence="1">Belongs to the NAD(P)-dependent epimerase/dehydratase family. SDR39U1 subfamily.</text>
</comment>
<accession>A0A3G6J762</accession>
<dbReference type="KEGG" id="ccho:CCHOA_06315"/>
<dbReference type="Proteomes" id="UP000269019">
    <property type="component" value="Chromosome"/>
</dbReference>
<evidence type="ECO:0000313" key="5">
    <source>
        <dbReference type="Proteomes" id="UP000269019"/>
    </source>
</evidence>
<dbReference type="InterPro" id="IPR010099">
    <property type="entry name" value="SDR39U1"/>
</dbReference>
<dbReference type="InterPro" id="IPR001509">
    <property type="entry name" value="Epimerase_deHydtase"/>
</dbReference>
<reference evidence="4 5" key="1">
    <citation type="submission" date="2018-11" db="EMBL/GenBank/DDBJ databases">
        <authorList>
            <person name="Kleinhagauer T."/>
            <person name="Glaeser S.P."/>
            <person name="Spergser J."/>
            <person name="Ruckert C."/>
            <person name="Kaempfer P."/>
            <person name="Busse H.-J."/>
        </authorList>
    </citation>
    <scope>NUCLEOTIDE SEQUENCE [LARGE SCALE GENOMIC DNA]</scope>
    <source>
        <strain evidence="4 5">200CH</strain>
    </source>
</reference>
<dbReference type="InterPro" id="IPR023393">
    <property type="entry name" value="START-like_dom_sf"/>
</dbReference>
<evidence type="ECO:0000313" key="4">
    <source>
        <dbReference type="EMBL" id="AZA13662.1"/>
    </source>
</evidence>
<dbReference type="InterPro" id="IPR013549">
    <property type="entry name" value="DUF1731"/>
</dbReference>
<dbReference type="Gene3D" id="3.40.50.720">
    <property type="entry name" value="NAD(P)-binding Rossmann-like Domain"/>
    <property type="match status" value="1"/>
</dbReference>
<organism evidence="4 5">
    <name type="scientific">Corynebacterium choanae</name>
    <dbReference type="NCBI Taxonomy" id="1862358"/>
    <lineage>
        <taxon>Bacteria</taxon>
        <taxon>Bacillati</taxon>
        <taxon>Actinomycetota</taxon>
        <taxon>Actinomycetes</taxon>
        <taxon>Mycobacteriales</taxon>
        <taxon>Corynebacteriaceae</taxon>
        <taxon>Corynebacterium</taxon>
    </lineage>
</organism>